<reference evidence="2 3" key="1">
    <citation type="submission" date="2023-05" db="EMBL/GenBank/DDBJ databases">
        <title>A 100% complete, gapless, phased diploid assembly of the Scenedesmus obliquus UTEX 3031 genome.</title>
        <authorList>
            <person name="Biondi T.C."/>
            <person name="Hanschen E.R."/>
            <person name="Kwon T."/>
            <person name="Eng W."/>
            <person name="Kruse C.P.S."/>
            <person name="Koehler S.I."/>
            <person name="Kunde Y."/>
            <person name="Gleasner C.D."/>
            <person name="You Mak K.T."/>
            <person name="Polle J."/>
            <person name="Hovde B.T."/>
            <person name="Starkenburg S.R."/>
        </authorList>
    </citation>
    <scope>NUCLEOTIDE SEQUENCE [LARGE SCALE GENOMIC DNA]</scope>
    <source>
        <strain evidence="2 3">DOE0152z</strain>
    </source>
</reference>
<dbReference type="PANTHER" id="PTHR15048:SF0">
    <property type="entry name" value="STARCH-BINDING DOMAIN-CONTAINING PROTEIN 1"/>
    <property type="match status" value="1"/>
</dbReference>
<dbReference type="PROSITE" id="PS51166">
    <property type="entry name" value="CBM20"/>
    <property type="match status" value="1"/>
</dbReference>
<dbReference type="CDD" id="cd05467">
    <property type="entry name" value="CBM20"/>
    <property type="match status" value="1"/>
</dbReference>
<dbReference type="SMART" id="SM01065">
    <property type="entry name" value="CBM_2"/>
    <property type="match status" value="1"/>
</dbReference>
<evidence type="ECO:0000313" key="3">
    <source>
        <dbReference type="Proteomes" id="UP001244341"/>
    </source>
</evidence>
<accession>A0ABY8UJP0</accession>
<dbReference type="Gene3D" id="2.60.40.10">
    <property type="entry name" value="Immunoglobulins"/>
    <property type="match status" value="1"/>
</dbReference>
<name>A0ABY8UJP0_TETOB</name>
<protein>
    <recommendedName>
        <fullName evidence="1">CBM20 domain-containing protein</fullName>
    </recommendedName>
</protein>
<sequence>MSELSSSPLSRRGARKAAARLSRLFTGNGSSTIKPISSSDTLCQAVAAPAAQEASLQDSSSSVVTSTPVTIVLARRVGFGDRIAVVGDTQALGCWSVLDGVPLQWQEGDVWRGEVSLQPGMHEFKCVTLKADGGQEWELGSNRVVQVPAGSDALLASCEPC</sequence>
<dbReference type="PANTHER" id="PTHR15048">
    <property type="entry name" value="STARCH-BINDING DOMAIN-CONTAINING PROTEIN 1"/>
    <property type="match status" value="1"/>
</dbReference>
<dbReference type="InterPro" id="IPR013783">
    <property type="entry name" value="Ig-like_fold"/>
</dbReference>
<dbReference type="InterPro" id="IPR002044">
    <property type="entry name" value="CBM20"/>
</dbReference>
<dbReference type="Proteomes" id="UP001244341">
    <property type="component" value="Chromosome 12b"/>
</dbReference>
<keyword evidence="3" id="KW-1185">Reference proteome</keyword>
<feature type="domain" description="CBM20" evidence="1">
    <location>
        <begin position="63"/>
        <end position="161"/>
    </location>
</feature>
<gene>
    <name evidence="2" type="ORF">OEZ85_005234</name>
</gene>
<dbReference type="InterPro" id="IPR013784">
    <property type="entry name" value="Carb-bd-like_fold"/>
</dbReference>
<evidence type="ECO:0000313" key="2">
    <source>
        <dbReference type="EMBL" id="WIA20888.1"/>
    </source>
</evidence>
<dbReference type="SUPFAM" id="SSF49452">
    <property type="entry name" value="Starch-binding domain-like"/>
    <property type="match status" value="1"/>
</dbReference>
<proteinExistence type="predicted"/>
<dbReference type="EMBL" id="CP126219">
    <property type="protein sequence ID" value="WIA20888.1"/>
    <property type="molecule type" value="Genomic_DNA"/>
</dbReference>
<evidence type="ECO:0000259" key="1">
    <source>
        <dbReference type="PROSITE" id="PS51166"/>
    </source>
</evidence>
<dbReference type="Pfam" id="PF00686">
    <property type="entry name" value="CBM_20"/>
    <property type="match status" value="1"/>
</dbReference>
<organism evidence="2 3">
    <name type="scientific">Tetradesmus obliquus</name>
    <name type="common">Green alga</name>
    <name type="synonym">Acutodesmus obliquus</name>
    <dbReference type="NCBI Taxonomy" id="3088"/>
    <lineage>
        <taxon>Eukaryota</taxon>
        <taxon>Viridiplantae</taxon>
        <taxon>Chlorophyta</taxon>
        <taxon>core chlorophytes</taxon>
        <taxon>Chlorophyceae</taxon>
        <taxon>CS clade</taxon>
        <taxon>Sphaeropleales</taxon>
        <taxon>Scenedesmaceae</taxon>
        <taxon>Tetradesmus</taxon>
    </lineage>
</organism>